<evidence type="ECO:0000313" key="1">
    <source>
        <dbReference type="EMBL" id="CNV05941.1"/>
    </source>
</evidence>
<organism evidence="1 2">
    <name type="scientific">Salmonella enterica subsp. enterica serovar Bovismorbificans</name>
    <dbReference type="NCBI Taxonomy" id="58097"/>
    <lineage>
        <taxon>Bacteria</taxon>
        <taxon>Pseudomonadati</taxon>
        <taxon>Pseudomonadota</taxon>
        <taxon>Gammaproteobacteria</taxon>
        <taxon>Enterobacterales</taxon>
        <taxon>Enterobacteriaceae</taxon>
        <taxon>Salmonella</taxon>
    </lineage>
</organism>
<evidence type="ECO:0000313" key="2">
    <source>
        <dbReference type="Proteomes" id="UP000041314"/>
    </source>
</evidence>
<accession>A0A655E7Z2</accession>
<dbReference type="Proteomes" id="UP000041314">
    <property type="component" value="Unassembled WGS sequence"/>
</dbReference>
<sequence length="67" mass="7055">MTRLPINLNNRLPSATRRAAALAALLLSIASSPDPRLAPMTRHNATGNDIIPAAVRVAVSNTAARLE</sequence>
<proteinExistence type="predicted"/>
<name>A0A655E7Z2_SALET</name>
<gene>
    <name evidence="1" type="ORF">ERS008198_04236</name>
</gene>
<dbReference type="AlphaFoldDB" id="A0A655E7Z2"/>
<reference evidence="1 2" key="1">
    <citation type="submission" date="2015-03" db="EMBL/GenBank/DDBJ databases">
        <authorList>
            <consortium name="Pathogen Informatics"/>
        </authorList>
    </citation>
    <scope>NUCLEOTIDE SEQUENCE [LARGE SCALE GENOMIC DNA]</scope>
    <source>
        <strain evidence="1 2">A1104</strain>
    </source>
</reference>
<dbReference type="EMBL" id="CQPA01000052">
    <property type="protein sequence ID" value="CNV05941.1"/>
    <property type="molecule type" value="Genomic_DNA"/>
</dbReference>
<protein>
    <submittedName>
        <fullName evidence="1">Uncharacterized protein</fullName>
    </submittedName>
</protein>